<dbReference type="Pfam" id="PF04841">
    <property type="entry name" value="Vps16_N"/>
    <property type="match status" value="1"/>
</dbReference>
<proteinExistence type="inferred from homology"/>
<accession>A0ABD6E5S7</accession>
<feature type="domain" description="Vps16 C-terminal" evidence="3">
    <location>
        <begin position="156"/>
        <end position="469"/>
    </location>
</feature>
<dbReference type="AlphaFoldDB" id="A0ABD6E5S7"/>
<feature type="domain" description="Vps16 N-terminal" evidence="4">
    <location>
        <begin position="6"/>
        <end position="40"/>
    </location>
</feature>
<dbReference type="GO" id="GO:0005768">
    <property type="term" value="C:endosome"/>
    <property type="evidence" value="ECO:0007669"/>
    <property type="project" value="UniProtKB-ARBA"/>
</dbReference>
<sequence length="483" mass="55215">MFAEANLQKAFLQCLMAAAHQFDHQLQKKLLKAAALGKALSRCQDSSQFGDTCRVIRVLNAIRQPYIGIAISFTQSTELKMTSLINRLIDIEHWPLAMEFCKYMHLPVVDGAYRVLALWALSKIEKAREEKEKGRTPDYGSISELIVGQFAAYPEISFADVAMKAVDANLPEMAEILLEKETRPYRQVEMLLKLDKTEKALAKAARSQQPDLMHLVLAHIKRTWRKEKADLLIRKIPQAFCLYQDCLREEAPRHLLALYQQEDDFAKQALFHLAESSNVSWNPFDMSEKLEFLSKAEKCLTDLKEPSLNQLATDALALLKFGESLDAKPGFGDIDRTNLRSIFIWLAGKQEDSLLEQLRKNFKLSEKQYSTWKIEGLAKAKKWNHLENLVKTKKVTVGYLSLITLCVQYENTELASSFIEKLTSPDDVIKAHVLVGNPVRAAEIAAKRKDLVSLERIYNRFRSNDETARLIQKLLRECRTKPE</sequence>
<comment type="caution">
    <text evidence="5">The sequence shown here is derived from an EMBL/GenBank/DDBJ whole genome shotgun (WGS) entry which is preliminary data.</text>
</comment>
<dbReference type="InterPro" id="IPR038132">
    <property type="entry name" value="Vps16_C_sf"/>
</dbReference>
<dbReference type="GO" id="GO:0016020">
    <property type="term" value="C:membrane"/>
    <property type="evidence" value="ECO:0007669"/>
    <property type="project" value="UniProtKB-ARBA"/>
</dbReference>
<name>A0ABD6E5S7_9BILA</name>
<dbReference type="Proteomes" id="UP001608902">
    <property type="component" value="Unassembled WGS sequence"/>
</dbReference>
<dbReference type="GO" id="GO:0099023">
    <property type="term" value="C:vesicle tethering complex"/>
    <property type="evidence" value="ECO:0007669"/>
    <property type="project" value="UniProtKB-ARBA"/>
</dbReference>
<reference evidence="5 6" key="1">
    <citation type="submission" date="2024-08" db="EMBL/GenBank/DDBJ databases">
        <title>Gnathostoma spinigerum genome.</title>
        <authorList>
            <person name="Gonzalez-Bertolin B."/>
            <person name="Monzon S."/>
            <person name="Zaballos A."/>
            <person name="Jimenez P."/>
            <person name="Dekumyoy P."/>
            <person name="Varona S."/>
            <person name="Cuesta I."/>
            <person name="Sumanam S."/>
            <person name="Adisakwattana P."/>
            <person name="Gasser R.B."/>
            <person name="Hernandez-Gonzalez A."/>
            <person name="Young N.D."/>
            <person name="Perteguer M.J."/>
        </authorList>
    </citation>
    <scope>NUCLEOTIDE SEQUENCE [LARGE SCALE GENOMIC DNA]</scope>
    <source>
        <strain evidence="5">AL3</strain>
        <tissue evidence="5">Liver</tissue>
    </source>
</reference>
<evidence type="ECO:0000259" key="3">
    <source>
        <dbReference type="Pfam" id="PF04840"/>
    </source>
</evidence>
<evidence type="ECO:0000313" key="5">
    <source>
        <dbReference type="EMBL" id="MFH4975404.1"/>
    </source>
</evidence>
<evidence type="ECO:0000259" key="4">
    <source>
        <dbReference type="Pfam" id="PF04841"/>
    </source>
</evidence>
<dbReference type="InterPro" id="IPR006926">
    <property type="entry name" value="Vps16_N"/>
</dbReference>
<dbReference type="InterPro" id="IPR006925">
    <property type="entry name" value="Vps16_C"/>
</dbReference>
<organism evidence="5 6">
    <name type="scientific">Gnathostoma spinigerum</name>
    <dbReference type="NCBI Taxonomy" id="75299"/>
    <lineage>
        <taxon>Eukaryota</taxon>
        <taxon>Metazoa</taxon>
        <taxon>Ecdysozoa</taxon>
        <taxon>Nematoda</taxon>
        <taxon>Chromadorea</taxon>
        <taxon>Rhabditida</taxon>
        <taxon>Spirurina</taxon>
        <taxon>Gnathostomatomorpha</taxon>
        <taxon>Gnathostomatoidea</taxon>
        <taxon>Gnathostomatidae</taxon>
        <taxon>Gnathostoma</taxon>
    </lineage>
</organism>
<comment type="similarity">
    <text evidence="1">Belongs to the VPS16 family.</text>
</comment>
<protein>
    <recommendedName>
        <fullName evidence="2">Vacuolar protein sorting-associated protein 16 homolog</fullName>
    </recommendedName>
</protein>
<evidence type="ECO:0000256" key="2">
    <source>
        <dbReference type="ARBA" id="ARBA00017947"/>
    </source>
</evidence>
<dbReference type="PANTHER" id="PTHR12811:SF0">
    <property type="entry name" value="VACUOLAR PROTEIN SORTING-ASSOCIATED PROTEIN 16 HOMOLOG"/>
    <property type="match status" value="1"/>
</dbReference>
<evidence type="ECO:0000313" key="6">
    <source>
        <dbReference type="Proteomes" id="UP001608902"/>
    </source>
</evidence>
<dbReference type="PANTHER" id="PTHR12811">
    <property type="entry name" value="VACUOLAR PROTEIN SORTING VPS16"/>
    <property type="match status" value="1"/>
</dbReference>
<dbReference type="InterPro" id="IPR016534">
    <property type="entry name" value="VPS16"/>
</dbReference>
<dbReference type="EMBL" id="JBGFUD010000886">
    <property type="protein sequence ID" value="MFH4975404.1"/>
    <property type="molecule type" value="Genomic_DNA"/>
</dbReference>
<keyword evidence="6" id="KW-1185">Reference proteome</keyword>
<gene>
    <name evidence="5" type="ORF">AB6A40_002113</name>
</gene>
<evidence type="ECO:0000256" key="1">
    <source>
        <dbReference type="ARBA" id="ARBA00009250"/>
    </source>
</evidence>
<dbReference type="Pfam" id="PF04840">
    <property type="entry name" value="Vps16_C"/>
    <property type="match status" value="1"/>
</dbReference>
<dbReference type="Gene3D" id="1.10.150.780">
    <property type="entry name" value="Vps16, C-terminal region"/>
    <property type="match status" value="1"/>
</dbReference>